<dbReference type="PANTHER" id="PTHR20961">
    <property type="entry name" value="GLYCOSYLTRANSFERASE"/>
    <property type="match status" value="1"/>
</dbReference>
<evidence type="ECO:0000256" key="2">
    <source>
        <dbReference type="ARBA" id="ARBA00022676"/>
    </source>
</evidence>
<evidence type="ECO:0000256" key="4">
    <source>
        <dbReference type="ARBA" id="ARBA00023180"/>
    </source>
</evidence>
<name>A0A1P8KZY8_PLAOV</name>
<comment type="subcellular location">
    <subcellularLocation>
        <location evidence="1">Golgi apparatus membrane</location>
        <topology evidence="1">Single-pass type II membrane protein</topology>
    </subcellularLocation>
</comment>
<feature type="transmembrane region" description="Helical" evidence="5">
    <location>
        <begin position="33"/>
        <end position="49"/>
    </location>
</feature>
<organism evidence="7">
    <name type="scientific">Plantago ovata</name>
    <name type="common">Blond psyllium</name>
    <name type="synonym">Ispaghul</name>
    <dbReference type="NCBI Taxonomy" id="185002"/>
    <lineage>
        <taxon>Eukaryota</taxon>
        <taxon>Viridiplantae</taxon>
        <taxon>Streptophyta</taxon>
        <taxon>Embryophyta</taxon>
        <taxon>Tracheophyta</taxon>
        <taxon>Spermatophyta</taxon>
        <taxon>Magnoliopsida</taxon>
        <taxon>eudicotyledons</taxon>
        <taxon>Gunneridae</taxon>
        <taxon>Pentapetalae</taxon>
        <taxon>asterids</taxon>
        <taxon>lamiids</taxon>
        <taxon>Lamiales</taxon>
        <taxon>Plantaginaceae</taxon>
        <taxon>Plantagineae</taxon>
        <taxon>Plantago</taxon>
    </lineage>
</organism>
<dbReference type="PANTHER" id="PTHR20961:SF5">
    <property type="entry name" value="GLYCOSYLTRANSFERASE-RELATED"/>
    <property type="match status" value="1"/>
</dbReference>
<dbReference type="GO" id="GO:0016763">
    <property type="term" value="F:pentosyltransferase activity"/>
    <property type="evidence" value="ECO:0007669"/>
    <property type="project" value="UniProtKB-ARBA"/>
</dbReference>
<keyword evidence="4" id="KW-0325">Glycoprotein</keyword>
<evidence type="ECO:0000256" key="5">
    <source>
        <dbReference type="SAM" id="Phobius"/>
    </source>
</evidence>
<evidence type="ECO:0000313" key="7">
    <source>
        <dbReference type="EMBL" id="APW77274.1"/>
    </source>
</evidence>
<dbReference type="AlphaFoldDB" id="A0A1P8KZY8"/>
<keyword evidence="5" id="KW-0472">Membrane</keyword>
<accession>A0A1P8KZY8</accession>
<dbReference type="InterPro" id="IPR049625">
    <property type="entry name" value="Glyco_transf_61_cat"/>
</dbReference>
<evidence type="ECO:0000259" key="6">
    <source>
        <dbReference type="Pfam" id="PF04577"/>
    </source>
</evidence>
<evidence type="ECO:0000256" key="3">
    <source>
        <dbReference type="ARBA" id="ARBA00022679"/>
    </source>
</evidence>
<reference evidence="7" key="1">
    <citation type="journal article" date="2016" name="J. Exp. Bot.">
        <title>Differences in glycosyltransferase family 61 accompany variation in seed coat mucilage composition in Plantago spp.</title>
        <authorList>
            <person name="Phan J.L."/>
            <person name="Tucker M.R."/>
            <person name="Khor S.F."/>
            <person name="Shirley N."/>
            <person name="Lahnstein J."/>
            <person name="Beahan C."/>
            <person name="Bacic A."/>
            <person name="Burton R.A."/>
        </authorList>
    </citation>
    <scope>NUCLEOTIDE SEQUENCE</scope>
</reference>
<dbReference type="GO" id="GO:0000139">
    <property type="term" value="C:Golgi membrane"/>
    <property type="evidence" value="ECO:0007669"/>
    <property type="project" value="UniProtKB-SubCell"/>
</dbReference>
<dbReference type="InterPro" id="IPR007657">
    <property type="entry name" value="Glycosyltransferase_61"/>
</dbReference>
<dbReference type="EMBL" id="KY440080">
    <property type="protein sequence ID" value="APW77274.1"/>
    <property type="molecule type" value="mRNA"/>
</dbReference>
<keyword evidence="2" id="KW-0328">Glycosyltransferase</keyword>
<proteinExistence type="evidence at transcript level"/>
<protein>
    <submittedName>
        <fullName evidence="7">GT61_17</fullName>
    </submittedName>
</protein>
<reference evidence="7" key="2">
    <citation type="submission" date="2017-01" db="EMBL/GenBank/DDBJ databases">
        <authorList>
            <person name="Mah S.A."/>
            <person name="Swanson W.J."/>
            <person name="Moy G.W."/>
            <person name="Vacquier V.D."/>
        </authorList>
    </citation>
    <scope>NUCLEOTIDE SEQUENCE</scope>
</reference>
<keyword evidence="3" id="KW-0808">Transferase</keyword>
<evidence type="ECO:0000256" key="1">
    <source>
        <dbReference type="ARBA" id="ARBA00004323"/>
    </source>
</evidence>
<dbReference type="Pfam" id="PF04577">
    <property type="entry name" value="Glyco_transf_61"/>
    <property type="match status" value="1"/>
</dbReference>
<feature type="domain" description="Glycosyltransferase 61 catalytic" evidence="6">
    <location>
        <begin position="280"/>
        <end position="363"/>
    </location>
</feature>
<sequence length="457" mass="52708">MGFEAIFTRPTKGSVLDLIRFTRYEWEKLQHKVVIIGCIILTFTLYAAFRPLPVFDSVSAMRRLNTGETSESYYIIERQQLPIACSFKESRSDMCEMVGDIRIHGNSSTVFMASSKEKNSGSITLKSYARESDNSAMENVRIWKIINQATGRMRQCSKRSNIPGIVFSTKGFSGNLFHEFRTVLIPLYLATRPFNRTVFFLMSDKQPGWIKKHKMFFKSLSKYSVMDIDSQNKVLCFPKLIIGLKGNRGLDIDPRLPPYYSLMDFANFLRSTYSLERESVNDFGNVRRPRMLIISREETRIMNNEDDMVQLAGIMGFDVVLKEEWGYDVQSIAKFVNSFDVIVGVYGAELTSMVYLPRDAVVIQIVPFGLEMFSHYYRKPAEHLRLRYLEYKVSLNESSLLGQYQVGSQVYTNPRAVLYNRGYEDFKSVYMDSQDVDIDITKFRDVLFIAGELLLPS</sequence>
<keyword evidence="5" id="KW-0812">Transmembrane</keyword>
<keyword evidence="5" id="KW-1133">Transmembrane helix</keyword>